<dbReference type="Proteomes" id="UP001642409">
    <property type="component" value="Unassembled WGS sequence"/>
</dbReference>
<protein>
    <submittedName>
        <fullName evidence="3">Hypothetical_protein</fullName>
    </submittedName>
</protein>
<gene>
    <name evidence="3" type="ORF">HINF_LOCUS40635</name>
    <name evidence="2" type="ORF">HINF_LOCUS60800</name>
</gene>
<feature type="compositionally biased region" description="Basic residues" evidence="1">
    <location>
        <begin position="122"/>
        <end position="135"/>
    </location>
</feature>
<evidence type="ECO:0000313" key="4">
    <source>
        <dbReference type="Proteomes" id="UP001642409"/>
    </source>
</evidence>
<keyword evidence="4" id="KW-1185">Reference proteome</keyword>
<name>A0AA86R9D5_9EUKA</name>
<dbReference type="EMBL" id="CATOUU010001119">
    <property type="protein sequence ID" value="CAI9973155.1"/>
    <property type="molecule type" value="Genomic_DNA"/>
</dbReference>
<evidence type="ECO:0000256" key="1">
    <source>
        <dbReference type="SAM" id="MobiDB-lite"/>
    </source>
</evidence>
<organism evidence="2">
    <name type="scientific">Hexamita inflata</name>
    <dbReference type="NCBI Taxonomy" id="28002"/>
    <lineage>
        <taxon>Eukaryota</taxon>
        <taxon>Metamonada</taxon>
        <taxon>Diplomonadida</taxon>
        <taxon>Hexamitidae</taxon>
        <taxon>Hexamitinae</taxon>
        <taxon>Hexamita</taxon>
    </lineage>
</organism>
<feature type="compositionally biased region" description="Polar residues" evidence="1">
    <location>
        <begin position="74"/>
        <end position="109"/>
    </location>
</feature>
<sequence length="919" mass="107151">MQFHIQRSSSNKQFIIYKNVTLTQGRSQSNRHRNQFIKTAHKEIKNVQSDLNKESELKVQVSLDKNILNDKQSDQMNKQQEINDPNLKSATQTKPEQNQLEIQSQINEQELNEQDQSELNTKTKRTHTKKQKKKEKQPENFNIQINFEPEQKSKTSEEDIQIHVSNKQVSDINIQIENKQPEIIVPNQQLEDKNESPSDSLNIYITPPKQETASTKNQQNSIKSFNLQDLFQYFIKQSTVKRIPVIFENKLFILNNQNNICMFNLNENKKLDIKAQQIFVIDKQLYAQSGTVLYTYNQENFIVKSSKPFFINFIQKQSIILSFCDYSMIFNPGKSIQVIKNAKEVFKSVKIASKFEEITQMAYGFALITCKDKQNCFLWNFLSQNLTQAPFKCIQIKNGQFGQEICGKQFNFDKDELKQNIEYFLNYYNNNQPVLPQIMPQQELTKKITIEADCIQKQQAKIIEINQMNQDVHKLQPIIKFRKIFLNKDQIMKQSSSNYNIMLQIIPELENSEKETQINKEVTDYIVENSIDFDGLINEDLNQENITQQANSVVITINDDEIISIADTGEITQSLQPEEISTTTTTNIVSDFEVYDYGKSEQINLQQLSFVSNAPNNLFVGYTAKYQINFDQQLRVIDRIPLQNKINIHQYNDFCQYHVLVKQKLYMLSSDMTIYYYDYVSKQTRVFFAATNLVNKTNLPLCSLFSLNNVLHLSVGYQVFTFDQNVQPQLAYAPKKRTLMRYYNVCDKLFVLVPNQYIAQLSDMFTIQRSVKIATNQIQCFAGGQIVLNEKKPIFANLLSLQLVQKKQKLSFELRNNYFGLKNAPEDLVSYTQKYIKSVFPAATNISIQQQQQNDENSCFNCLSFIENSIENEPKEELTDKNVKEFIQKQLQKIKNQIPKQNKVNVPEDIVPEFFQGKI</sequence>
<accession>A0AA86R9D5</accession>
<feature type="region of interest" description="Disordered" evidence="1">
    <location>
        <begin position="70"/>
        <end position="155"/>
    </location>
</feature>
<dbReference type="EMBL" id="CAXDID020000161">
    <property type="protein sequence ID" value="CAL6044604.1"/>
    <property type="molecule type" value="Genomic_DNA"/>
</dbReference>
<comment type="caution">
    <text evidence="2">The sequence shown here is derived from an EMBL/GenBank/DDBJ whole genome shotgun (WGS) entry which is preliminary data.</text>
</comment>
<reference evidence="2" key="1">
    <citation type="submission" date="2023-06" db="EMBL/GenBank/DDBJ databases">
        <authorList>
            <person name="Kurt Z."/>
        </authorList>
    </citation>
    <scope>NUCLEOTIDE SEQUENCE</scope>
</reference>
<evidence type="ECO:0000313" key="3">
    <source>
        <dbReference type="EMBL" id="CAL6044604.1"/>
    </source>
</evidence>
<reference evidence="3 4" key="2">
    <citation type="submission" date="2024-07" db="EMBL/GenBank/DDBJ databases">
        <authorList>
            <person name="Akdeniz Z."/>
        </authorList>
    </citation>
    <scope>NUCLEOTIDE SEQUENCE [LARGE SCALE GENOMIC DNA]</scope>
</reference>
<evidence type="ECO:0000313" key="2">
    <source>
        <dbReference type="EMBL" id="CAI9973155.1"/>
    </source>
</evidence>
<dbReference type="AlphaFoldDB" id="A0AA86R9D5"/>
<proteinExistence type="predicted"/>